<reference evidence="2 3" key="1">
    <citation type="submission" date="2019-08" db="EMBL/GenBank/DDBJ databases">
        <authorList>
            <person name="Herpell B J."/>
        </authorList>
    </citation>
    <scope>NUCLEOTIDE SEQUENCE [LARGE SCALE GENOMIC DNA]</scope>
    <source>
        <strain evidence="3">Msb3</strain>
    </source>
</reference>
<dbReference type="RefSeq" id="WP_165186853.1">
    <property type="nucleotide sequence ID" value="NZ_LR699553.1"/>
</dbReference>
<protein>
    <recommendedName>
        <fullName evidence="1">TubC N-terminal docking domain-containing protein</fullName>
    </recommendedName>
</protein>
<dbReference type="Proteomes" id="UP000325811">
    <property type="component" value="Chromosome I"/>
</dbReference>
<organism evidence="2 3">
    <name type="scientific">Paraburkholderia dioscoreae</name>
    <dbReference type="NCBI Taxonomy" id="2604047"/>
    <lineage>
        <taxon>Bacteria</taxon>
        <taxon>Pseudomonadati</taxon>
        <taxon>Pseudomonadota</taxon>
        <taxon>Betaproteobacteria</taxon>
        <taxon>Burkholderiales</taxon>
        <taxon>Burkholderiaceae</taxon>
        <taxon>Paraburkholderia</taxon>
    </lineage>
</organism>
<evidence type="ECO:0000313" key="2">
    <source>
        <dbReference type="EMBL" id="VVD29858.1"/>
    </source>
</evidence>
<gene>
    <name evidence="2" type="ORF">PDMSB3_3402</name>
</gene>
<evidence type="ECO:0000259" key="1">
    <source>
        <dbReference type="Pfam" id="PF18563"/>
    </source>
</evidence>
<dbReference type="InterPro" id="IPR041464">
    <property type="entry name" value="TubC_N"/>
</dbReference>
<dbReference type="Pfam" id="PF18563">
    <property type="entry name" value="TubC_N"/>
    <property type="match status" value="1"/>
</dbReference>
<dbReference type="KEGG" id="pdio:PDMSB3_3402"/>
<dbReference type="InterPro" id="IPR044894">
    <property type="entry name" value="TubC_N_sf"/>
</dbReference>
<proteinExistence type="predicted"/>
<sequence>MNIRDLIQEAKAAGVRLYLHDGKVKLRGDAEAMKALKPKLAPHKAAILAYLQDAEQQASEFWPWAPYLTTADVERFRTELVGIIEKLADMEHWPDEHRDDVLSRAIRGPLADLLPNLHHFNQRLTEATAQAAAREATKQRTWRFDR</sequence>
<dbReference type="AlphaFoldDB" id="A0A5Q4ZNV3"/>
<dbReference type="Gene3D" id="1.10.10.1830">
    <property type="entry name" value="Non-ribosomal peptide synthase, adenylation domain"/>
    <property type="match status" value="1"/>
</dbReference>
<keyword evidence="3" id="KW-1185">Reference proteome</keyword>
<evidence type="ECO:0000313" key="3">
    <source>
        <dbReference type="Proteomes" id="UP000325811"/>
    </source>
</evidence>
<dbReference type="EMBL" id="LR699553">
    <property type="protein sequence ID" value="VVD29858.1"/>
    <property type="molecule type" value="Genomic_DNA"/>
</dbReference>
<accession>A0A5Q4ZNV3</accession>
<name>A0A5Q4ZNV3_9BURK</name>
<feature type="domain" description="TubC N-terminal docking" evidence="1">
    <location>
        <begin position="3"/>
        <end position="52"/>
    </location>
</feature>